<proteinExistence type="predicted"/>
<dbReference type="Proteomes" id="UP000178558">
    <property type="component" value="Unassembled WGS sequence"/>
</dbReference>
<keyword evidence="1" id="KW-1133">Transmembrane helix</keyword>
<sequence>MNFKKNLLWFSLANAIVFYLASMFFSYYVIFGTAHANPLQAVIVSAILVALVISLVGKWGVDKKFSEGVWMLIYWLANTATLYALVRTPVAEYIGMGFRKASVTAFVLGFVINCVQYGVWKATSGKK</sequence>
<feature type="transmembrane region" description="Helical" evidence="1">
    <location>
        <begin position="68"/>
        <end position="86"/>
    </location>
</feature>
<comment type="caution">
    <text evidence="2">The sequence shown here is derived from an EMBL/GenBank/DDBJ whole genome shotgun (WGS) entry which is preliminary data.</text>
</comment>
<organism evidence="2 3">
    <name type="scientific">Candidatus Roizmanbacteria bacterium RIFCSPLOWO2_01_FULL_40_42</name>
    <dbReference type="NCBI Taxonomy" id="1802066"/>
    <lineage>
        <taxon>Bacteria</taxon>
        <taxon>Candidatus Roizmaniibacteriota</taxon>
    </lineage>
</organism>
<keyword evidence="1" id="KW-0812">Transmembrane</keyword>
<feature type="transmembrane region" description="Helical" evidence="1">
    <location>
        <begin position="7"/>
        <end position="30"/>
    </location>
</feature>
<evidence type="ECO:0000313" key="2">
    <source>
        <dbReference type="EMBL" id="OGK50480.1"/>
    </source>
</evidence>
<reference evidence="2 3" key="1">
    <citation type="journal article" date="2016" name="Nat. Commun.">
        <title>Thousands of microbial genomes shed light on interconnected biogeochemical processes in an aquifer system.</title>
        <authorList>
            <person name="Anantharaman K."/>
            <person name="Brown C.T."/>
            <person name="Hug L.A."/>
            <person name="Sharon I."/>
            <person name="Castelle C.J."/>
            <person name="Probst A.J."/>
            <person name="Thomas B.C."/>
            <person name="Singh A."/>
            <person name="Wilkins M.J."/>
            <person name="Karaoz U."/>
            <person name="Brodie E.L."/>
            <person name="Williams K.H."/>
            <person name="Hubbard S.S."/>
            <person name="Banfield J.F."/>
        </authorList>
    </citation>
    <scope>NUCLEOTIDE SEQUENCE [LARGE SCALE GENOMIC DNA]</scope>
</reference>
<feature type="transmembrane region" description="Helical" evidence="1">
    <location>
        <begin position="42"/>
        <end position="61"/>
    </location>
</feature>
<protein>
    <submittedName>
        <fullName evidence="2">Uncharacterized protein</fullName>
    </submittedName>
</protein>
<accession>A0A1F7J4E6</accession>
<evidence type="ECO:0000313" key="3">
    <source>
        <dbReference type="Proteomes" id="UP000178558"/>
    </source>
</evidence>
<name>A0A1F7J4E6_9BACT</name>
<evidence type="ECO:0000256" key="1">
    <source>
        <dbReference type="SAM" id="Phobius"/>
    </source>
</evidence>
<feature type="transmembrane region" description="Helical" evidence="1">
    <location>
        <begin position="101"/>
        <end position="120"/>
    </location>
</feature>
<dbReference type="EMBL" id="MGAQ01000015">
    <property type="protein sequence ID" value="OGK50480.1"/>
    <property type="molecule type" value="Genomic_DNA"/>
</dbReference>
<gene>
    <name evidence="2" type="ORF">A3B50_01715</name>
</gene>
<dbReference type="AlphaFoldDB" id="A0A1F7J4E6"/>
<keyword evidence="1" id="KW-0472">Membrane</keyword>